<keyword evidence="2 7" id="KW-0328">Glycosyltransferase</keyword>
<evidence type="ECO:0000256" key="2">
    <source>
        <dbReference type="ARBA" id="ARBA00022676"/>
    </source>
</evidence>
<comment type="similarity">
    <text evidence="6">Belongs to the ARTD/PARP family.</text>
</comment>
<comment type="caution">
    <text evidence="10">The sequence shown here is derived from an EMBL/GenBank/DDBJ whole genome shotgun (WGS) entry which is preliminary data.</text>
</comment>
<dbReference type="EMBL" id="JANIIK010000039">
    <property type="protein sequence ID" value="KAJ3609479.1"/>
    <property type="molecule type" value="Genomic_DNA"/>
</dbReference>
<dbReference type="SUPFAM" id="SSF117839">
    <property type="entry name" value="WWE domain"/>
    <property type="match status" value="1"/>
</dbReference>
<dbReference type="InterPro" id="IPR012677">
    <property type="entry name" value="Nucleotide-bd_a/b_plait_sf"/>
</dbReference>
<name>A0A9Q0ELS6_9TELE</name>
<dbReference type="CDD" id="cd01439">
    <property type="entry name" value="TCCD_inducible_PARP_like"/>
    <property type="match status" value="1"/>
</dbReference>
<evidence type="ECO:0000256" key="5">
    <source>
        <dbReference type="ARBA" id="ARBA00023242"/>
    </source>
</evidence>
<feature type="domain" description="PARP catalytic" evidence="9">
    <location>
        <begin position="837"/>
        <end position="1040"/>
    </location>
</feature>
<dbReference type="GO" id="GO:0003950">
    <property type="term" value="F:NAD+ poly-ADP-ribosyltransferase activity"/>
    <property type="evidence" value="ECO:0007669"/>
    <property type="project" value="UniProtKB-UniRule"/>
</dbReference>
<dbReference type="Pfam" id="PF00644">
    <property type="entry name" value="PARP"/>
    <property type="match status" value="1"/>
</dbReference>
<keyword evidence="11" id="KW-1185">Reference proteome</keyword>
<evidence type="ECO:0000313" key="11">
    <source>
        <dbReference type="Proteomes" id="UP001148018"/>
    </source>
</evidence>
<evidence type="ECO:0000259" key="9">
    <source>
        <dbReference type="PROSITE" id="PS51059"/>
    </source>
</evidence>
<evidence type="ECO:0000256" key="8">
    <source>
        <dbReference type="SAM" id="MobiDB-lite"/>
    </source>
</evidence>
<feature type="region of interest" description="Disordered" evidence="8">
    <location>
        <begin position="203"/>
        <end position="225"/>
    </location>
</feature>
<dbReference type="GO" id="GO:0003714">
    <property type="term" value="F:transcription corepressor activity"/>
    <property type="evidence" value="ECO:0007669"/>
    <property type="project" value="TreeGrafter"/>
</dbReference>
<dbReference type="GO" id="GO:0005634">
    <property type="term" value="C:nucleus"/>
    <property type="evidence" value="ECO:0007669"/>
    <property type="project" value="UniProtKB-SubCell"/>
</dbReference>
<comment type="subcellular location">
    <subcellularLocation>
        <location evidence="1">Nucleus</location>
    </subcellularLocation>
</comment>
<dbReference type="PROSITE" id="PS50330">
    <property type="entry name" value="UIM"/>
    <property type="match status" value="1"/>
</dbReference>
<dbReference type="GO" id="GO:0005737">
    <property type="term" value="C:cytoplasm"/>
    <property type="evidence" value="ECO:0007669"/>
    <property type="project" value="TreeGrafter"/>
</dbReference>
<keyword evidence="3 7" id="KW-0808">Transferase</keyword>
<dbReference type="InterPro" id="IPR052056">
    <property type="entry name" value="Mono-ARTD/PARP"/>
</dbReference>
<dbReference type="InterPro" id="IPR003903">
    <property type="entry name" value="UIM_dom"/>
</dbReference>
<dbReference type="FunFam" id="3.90.228.10:FF:000008">
    <property type="entry name" value="Poly [ADP-ribose] polymerase"/>
    <property type="match status" value="1"/>
</dbReference>
<dbReference type="OrthoDB" id="6133115at2759"/>
<gene>
    <name evidence="10" type="ORF">NHX12_024000</name>
</gene>
<dbReference type="GO" id="GO:1990404">
    <property type="term" value="F:NAD+-protein mono-ADP-ribosyltransferase activity"/>
    <property type="evidence" value="ECO:0007669"/>
    <property type="project" value="TreeGrafter"/>
</dbReference>
<keyword evidence="5" id="KW-0539">Nucleus</keyword>
<evidence type="ECO:0000313" key="10">
    <source>
        <dbReference type="EMBL" id="KAJ3609479.1"/>
    </source>
</evidence>
<protein>
    <recommendedName>
        <fullName evidence="7">Poly [ADP-ribose] polymerase</fullName>
        <shortName evidence="7">PARP</shortName>
        <ecNumber evidence="7">2.4.2.-</ecNumber>
    </recommendedName>
</protein>
<dbReference type="EC" id="2.4.2.-" evidence="7"/>
<dbReference type="Gene3D" id="3.30.70.330">
    <property type="match status" value="1"/>
</dbReference>
<sequence length="1040" mass="115861">MSVFFASPHTVAARVLSKERHYIFNTDLSVRRPAMKDQRRLLLSGVRPSTCTELVELYVENLMQLDTGEYTLTPSAGRDTVLIHLHQPLATDFYSLSAKISKKLLDSSKLTIEQMEQTDSVLVENLHPGISVKTLMLHFDGLFEAPGLKVKEVVMLSESTAQVSFVDFEAVEHVLKHQHKLNDTTLTVSPYYLVFNQPSACQAQKGPSQSDESVSSNEDSGGAAGSQVQILDPVQLGAASLAVDGVDIQPLPQTALVTINSNMEPIEIVNRSVQEVTEVMPETHSVDIAIQDPAKLELFQISTLLRDVHQTHPNVDMRIQDEIVYLTGCDRQALEGLRSTIVDFLDGVAQETLTVDAEQARFLECDQDQASLARVALVSKLCAFCISVEKEYECMLYSTEWTAFLQTLGLCSARISEDGTHVNVLTLKGLEDEKRGKVIEFLLAPIEQETFIPMELGRLKYVQMYFHQLMAEMNQVAGVARYLVETEGTDLLNEMRAKFQICISLENVHWAPLQNQDIFEAAWKLMSHINLQEVASAGTAASQGNEEEDGENLDLYTAGGTGNLGEDAMALGDTGPSSATTGQWDSGQEEQNQLSLAIQNSLHSTVWTEEDELQRALELSKQQSPFASYQISGERSMPRSHSTLIEDIRAAALAHVEVFAGMSGDLSRANIALTKRVSLRQVEESMEQKGLSRMSEFHRRCAQVIERKHAVKVQVQGDVLTISGFKDFVTQALPDAQLLLLRIASHREEDEILGNIQWARREPPDPDAPYPPNAILLIENTYRMKEKEVAVVVAGQPRVIDLVNMLEHNVATGKSMNVVRSVLSNLDLDMEQLEQVVTEEECSLLSKLSDVSRVDESSEEFQEVARNFYGTTEPQYNRIKIVKVEKLGNRLLHNQYKLKKASIYQSGTSSEVERTLYHGTSEASVKEIYLHGFNRSFCGKNATAYGMGVYFALSAKLSLQDQYSPPNADGHKFIFVAKVLTGDFTQGSLNMKAAPLKENDDIPLRYDSVTDNLRKPTMFVIFNDTQAYPEYLITCLKTPL</sequence>
<reference evidence="10" key="1">
    <citation type="submission" date="2022-07" db="EMBL/GenBank/DDBJ databases">
        <title>Chromosome-level genome of Muraenolepis orangiensis.</title>
        <authorList>
            <person name="Kim J."/>
        </authorList>
    </citation>
    <scope>NUCLEOTIDE SEQUENCE</scope>
    <source>
        <strain evidence="10">KU_S4_2022</strain>
        <tissue evidence="10">Muscle</tissue>
    </source>
</reference>
<keyword evidence="4 7" id="KW-0520">NAD</keyword>
<dbReference type="PANTHER" id="PTHR14453:SF94">
    <property type="entry name" value="PROTEIN MONO-ADP-RIBOSYLTRANSFERASE PARP10"/>
    <property type="match status" value="1"/>
</dbReference>
<dbReference type="PROSITE" id="PS51059">
    <property type="entry name" value="PARP_CATALYTIC"/>
    <property type="match status" value="1"/>
</dbReference>
<dbReference type="GO" id="GO:0070212">
    <property type="term" value="P:protein poly-ADP-ribosylation"/>
    <property type="evidence" value="ECO:0007669"/>
    <property type="project" value="TreeGrafter"/>
</dbReference>
<dbReference type="Proteomes" id="UP001148018">
    <property type="component" value="Unassembled WGS sequence"/>
</dbReference>
<evidence type="ECO:0000256" key="3">
    <source>
        <dbReference type="ARBA" id="ARBA00022679"/>
    </source>
</evidence>
<accession>A0A9Q0ELS6</accession>
<proteinExistence type="inferred from homology"/>
<evidence type="ECO:0000256" key="4">
    <source>
        <dbReference type="ARBA" id="ARBA00023027"/>
    </source>
</evidence>
<evidence type="ECO:0000256" key="1">
    <source>
        <dbReference type="ARBA" id="ARBA00004123"/>
    </source>
</evidence>
<organism evidence="10 11">
    <name type="scientific">Muraenolepis orangiensis</name>
    <name type="common">Patagonian moray cod</name>
    <dbReference type="NCBI Taxonomy" id="630683"/>
    <lineage>
        <taxon>Eukaryota</taxon>
        <taxon>Metazoa</taxon>
        <taxon>Chordata</taxon>
        <taxon>Craniata</taxon>
        <taxon>Vertebrata</taxon>
        <taxon>Euteleostomi</taxon>
        <taxon>Actinopterygii</taxon>
        <taxon>Neopterygii</taxon>
        <taxon>Teleostei</taxon>
        <taxon>Neoteleostei</taxon>
        <taxon>Acanthomorphata</taxon>
        <taxon>Zeiogadaria</taxon>
        <taxon>Gadariae</taxon>
        <taxon>Gadiformes</taxon>
        <taxon>Muraenolepidoidei</taxon>
        <taxon>Muraenolepididae</taxon>
        <taxon>Muraenolepis</taxon>
    </lineage>
</organism>
<dbReference type="SUPFAM" id="SSF56399">
    <property type="entry name" value="ADP-ribosylation"/>
    <property type="match status" value="1"/>
</dbReference>
<feature type="compositionally biased region" description="Polar residues" evidence="8">
    <location>
        <begin position="203"/>
        <end position="219"/>
    </location>
</feature>
<evidence type="ECO:0000256" key="6">
    <source>
        <dbReference type="ARBA" id="ARBA00024347"/>
    </source>
</evidence>
<dbReference type="InterPro" id="IPR037197">
    <property type="entry name" value="WWE_dom_sf"/>
</dbReference>
<dbReference type="GO" id="GO:0010629">
    <property type="term" value="P:negative regulation of gene expression"/>
    <property type="evidence" value="ECO:0007669"/>
    <property type="project" value="TreeGrafter"/>
</dbReference>
<evidence type="ECO:0000256" key="7">
    <source>
        <dbReference type="RuleBase" id="RU362114"/>
    </source>
</evidence>
<dbReference type="InterPro" id="IPR012317">
    <property type="entry name" value="Poly(ADP-ribose)pol_cat_dom"/>
</dbReference>
<dbReference type="Gene3D" id="3.90.228.10">
    <property type="match status" value="1"/>
</dbReference>
<dbReference type="Pfam" id="PF23085">
    <property type="entry name" value="RRM_PARP14_3"/>
    <property type="match status" value="1"/>
</dbReference>
<dbReference type="AlphaFoldDB" id="A0A9Q0ELS6"/>
<dbReference type="PANTHER" id="PTHR14453">
    <property type="entry name" value="PARP/ZINC FINGER CCCH TYPE DOMAIN CONTAINING PROTEIN"/>
    <property type="match status" value="1"/>
</dbReference>